<dbReference type="EMBL" id="KN832870">
    <property type="protein sequence ID" value="KIN07596.1"/>
    <property type="molecule type" value="Genomic_DNA"/>
</dbReference>
<reference evidence="3" key="2">
    <citation type="submission" date="2015-01" db="EMBL/GenBank/DDBJ databases">
        <title>Evolutionary Origins and Diversification of the Mycorrhizal Mutualists.</title>
        <authorList>
            <consortium name="DOE Joint Genome Institute"/>
            <consortium name="Mycorrhizal Genomics Consortium"/>
            <person name="Kohler A."/>
            <person name="Kuo A."/>
            <person name="Nagy L.G."/>
            <person name="Floudas D."/>
            <person name="Copeland A."/>
            <person name="Barry K.W."/>
            <person name="Cichocki N."/>
            <person name="Veneault-Fourrey C."/>
            <person name="LaButti K."/>
            <person name="Lindquist E.A."/>
            <person name="Lipzen A."/>
            <person name="Lundell T."/>
            <person name="Morin E."/>
            <person name="Murat C."/>
            <person name="Riley R."/>
            <person name="Ohm R."/>
            <person name="Sun H."/>
            <person name="Tunlid A."/>
            <person name="Henrissat B."/>
            <person name="Grigoriev I.V."/>
            <person name="Hibbett D.S."/>
            <person name="Martin F."/>
        </authorList>
    </citation>
    <scope>NUCLEOTIDE SEQUENCE [LARGE SCALE GENOMIC DNA]</scope>
    <source>
        <strain evidence="3">Zn</strain>
    </source>
</reference>
<proteinExistence type="predicted"/>
<name>A0A0C3HHE2_OIDMZ</name>
<reference evidence="2 3" key="1">
    <citation type="submission" date="2014-04" db="EMBL/GenBank/DDBJ databases">
        <authorList>
            <consortium name="DOE Joint Genome Institute"/>
            <person name="Kuo A."/>
            <person name="Martino E."/>
            <person name="Perotto S."/>
            <person name="Kohler A."/>
            <person name="Nagy L.G."/>
            <person name="Floudas D."/>
            <person name="Copeland A."/>
            <person name="Barry K.W."/>
            <person name="Cichocki N."/>
            <person name="Veneault-Fourrey C."/>
            <person name="LaButti K."/>
            <person name="Lindquist E.A."/>
            <person name="Lipzen A."/>
            <person name="Lundell T."/>
            <person name="Morin E."/>
            <person name="Murat C."/>
            <person name="Sun H."/>
            <person name="Tunlid A."/>
            <person name="Henrissat B."/>
            <person name="Grigoriev I.V."/>
            <person name="Hibbett D.S."/>
            <person name="Martin F."/>
            <person name="Nordberg H.P."/>
            <person name="Cantor M.N."/>
            <person name="Hua S.X."/>
        </authorList>
    </citation>
    <scope>NUCLEOTIDE SEQUENCE [LARGE SCALE GENOMIC DNA]</scope>
    <source>
        <strain evidence="2 3">Zn</strain>
    </source>
</reference>
<organism evidence="2 3">
    <name type="scientific">Oidiodendron maius (strain Zn)</name>
    <dbReference type="NCBI Taxonomy" id="913774"/>
    <lineage>
        <taxon>Eukaryota</taxon>
        <taxon>Fungi</taxon>
        <taxon>Dikarya</taxon>
        <taxon>Ascomycota</taxon>
        <taxon>Pezizomycotina</taxon>
        <taxon>Leotiomycetes</taxon>
        <taxon>Leotiomycetes incertae sedis</taxon>
        <taxon>Myxotrichaceae</taxon>
        <taxon>Oidiodendron</taxon>
    </lineage>
</organism>
<dbReference type="InParanoid" id="A0A0C3HHE2"/>
<evidence type="ECO:0000313" key="3">
    <source>
        <dbReference type="Proteomes" id="UP000054321"/>
    </source>
</evidence>
<feature type="region of interest" description="Disordered" evidence="1">
    <location>
        <begin position="41"/>
        <end position="88"/>
    </location>
</feature>
<accession>A0A0C3HHE2</accession>
<dbReference type="AlphaFoldDB" id="A0A0C3HHE2"/>
<feature type="compositionally biased region" description="Basic and acidic residues" evidence="1">
    <location>
        <begin position="70"/>
        <end position="83"/>
    </location>
</feature>
<keyword evidence="3" id="KW-1185">Reference proteome</keyword>
<feature type="compositionally biased region" description="Polar residues" evidence="1">
    <location>
        <begin position="53"/>
        <end position="65"/>
    </location>
</feature>
<sequence length="133" mass="15168">MSLTGLYGNNDLQMGILLLNMTPTRFVQELGRQFRLDLRDDEARKETHKEEFTSNAQEATNASQDGGSGEETRIKEETPEKCDPISAGKVLIGNGQKRRTWIEAPLLYKDQAREEEEEEEDVKRISKEGPNNR</sequence>
<dbReference type="HOGENOM" id="CLU_1907274_0_0_1"/>
<dbReference type="Proteomes" id="UP000054321">
    <property type="component" value="Unassembled WGS sequence"/>
</dbReference>
<feature type="compositionally biased region" description="Basic and acidic residues" evidence="1">
    <location>
        <begin position="41"/>
        <end position="52"/>
    </location>
</feature>
<gene>
    <name evidence="2" type="ORF">OIDMADRAFT_174544</name>
</gene>
<evidence type="ECO:0000313" key="2">
    <source>
        <dbReference type="EMBL" id="KIN07596.1"/>
    </source>
</evidence>
<feature type="region of interest" description="Disordered" evidence="1">
    <location>
        <begin position="105"/>
        <end position="133"/>
    </location>
</feature>
<protein>
    <submittedName>
        <fullName evidence="2">Uncharacterized protein</fullName>
    </submittedName>
</protein>
<evidence type="ECO:0000256" key="1">
    <source>
        <dbReference type="SAM" id="MobiDB-lite"/>
    </source>
</evidence>